<feature type="region of interest" description="Disordered" evidence="14">
    <location>
        <begin position="3092"/>
        <end position="3146"/>
    </location>
</feature>
<dbReference type="PROSITE" id="PS50026">
    <property type="entry name" value="EGF_3"/>
    <property type="match status" value="5"/>
</dbReference>
<feature type="domain" description="Cadherin" evidence="18">
    <location>
        <begin position="1543"/>
        <end position="1648"/>
    </location>
</feature>
<dbReference type="Pfam" id="PF12661">
    <property type="entry name" value="hEGF"/>
    <property type="match status" value="1"/>
</dbReference>
<dbReference type="InterPro" id="IPR013032">
    <property type="entry name" value="EGF-like_CS"/>
</dbReference>
<feature type="domain" description="Cadherin" evidence="18">
    <location>
        <begin position="1323"/>
        <end position="1426"/>
    </location>
</feature>
<feature type="region of interest" description="Disordered" evidence="14">
    <location>
        <begin position="2892"/>
        <end position="2911"/>
    </location>
</feature>
<dbReference type="FunFam" id="2.60.40.60:FF:000020">
    <property type="entry name" value="Dachsous cadherin-related 1b"/>
    <property type="match status" value="3"/>
</dbReference>
<dbReference type="PROSITE" id="PS50268">
    <property type="entry name" value="CADHERIN_2"/>
    <property type="match status" value="21"/>
</dbReference>
<proteinExistence type="predicted"/>
<dbReference type="FunFam" id="2.60.40.60:FF:000084">
    <property type="entry name" value="FAT atypical cadherin 3"/>
    <property type="match status" value="1"/>
</dbReference>
<feature type="disulfide bond" evidence="13">
    <location>
        <begin position="2756"/>
        <end position="2765"/>
    </location>
</feature>
<dbReference type="FunFam" id="2.60.40.60:FF:000026">
    <property type="entry name" value="FAT atypical cadherin 1"/>
    <property type="match status" value="2"/>
</dbReference>
<keyword evidence="7" id="KW-0130">Cell adhesion</keyword>
<evidence type="ECO:0000256" key="5">
    <source>
        <dbReference type="ARBA" id="ARBA00022737"/>
    </source>
</evidence>
<dbReference type="PANTHER" id="PTHR24026:SF126">
    <property type="entry name" value="PROTOCADHERIN FAT 4"/>
    <property type="match status" value="1"/>
</dbReference>
<dbReference type="FunFam" id="2.60.40.60:FF:000024">
    <property type="entry name" value="FAT atypical cadherin 3"/>
    <property type="match status" value="1"/>
</dbReference>
<feature type="disulfide bond" evidence="13">
    <location>
        <begin position="2478"/>
        <end position="2487"/>
    </location>
</feature>
<evidence type="ECO:0000259" key="17">
    <source>
        <dbReference type="PROSITE" id="PS50026"/>
    </source>
</evidence>
<sequence>MRSKQRGNEDDAFTIQPEHGSVFLARRVDWETKNVYNLTVQASDGVTTATSTLLVTVVDTNDHEPVFTQHLYHANISESVGLGTPVLRVSATDQDRGRWLLYTIESAASTRSLDKFRIGAKDGVIVVAGALDREDLSRHLLTVMVRDKGVMAKRSFARVQINLLDHNDHVPRFLTHRLAGRVYETAAVGTSVLQVEAVDQDKGENGRITYDIVSGNADNTFTIDPDLGILSVAKPLDRRFHPHFDMVVVAMDHGMPALSNRVAMTVDVTVSSNSPPRFAQRSYVAELSENMPAGTVVLALRADSLSTVTYRIVGGDSGGYFNINPNSGVVSTARPVDFEQIQLFNLTVTATSIVSAESAVSLKIHILDVNDNAPEFSATSYSGSISEAALQGSMVLAGDGASGSPLVIQATDRDSGSNARLFYEIPDLEALRYFAVDPNTGAIRIIASLDHEKKADYFFTVQVRDKGDPQLQAHSVATVTVYVLDVNDCPPRFDQHTYRALLLLPTYPKVRLLTVEAMDQDSDEANDKPLRYSLSSGNEEAVFSLDAVTGILAVKNDQPRSKSYYLGVAATDGKFTTTARISITVQQAGESTIKFTQERYTATVPENKPTKSQLVIIQPINLDLGRHVTFTLLNNHAHFSVGRTSGVLSTTGLEFDREQQDSYTVVVKVDDTTERELSAHVVVQVNITDENDNLPMFVKLPYHCTVSGEAKQGEVIQEVQAVDSDLGENGQIDYRLADSLGERFAINPYTREIIVKRLSREDHNKELILKVIAQDRGLPSLTAVASVHIHVTDSNSPLFEKPVYTGRVVENAAMHTAILPVTAVSPHGQKLLYSISRGDKYGDFALDFNIGFLSVVGQLDYEMKKTYSLVVRATDIFTGSYAETKVNVEVEDVNDNPPVFTSMAYSHTLPESTQLGGLVLQVQANDSDSGANAVVYYQLAPVSPDSHDYEHFQMDPESGKIILRKALDHETQSEFTFLVIARDGGIPSLNATTTVKIKVLDLNDNAPVFTQLSYDCYISDQATRGQLVFKVVAFDPDDSDVGNLAYSIVDGDEHSTFSIDGQTGAISLSEQRNPTLAAAYTLNVSVSDGVYTSFCRVTVDVRNSNSHTPAFYKDLYVMDVTESSPYGEGHVLVRTSAEDPDRGNYGMLTYSIMNDDMKQIFSIDADTGEIISKQALDREEKAQYSFQVSARDNGGRTGYATVLLRVRDVNDHAPQFIAKDFRSVVFYNASVGTPVLKIEAQDEDEGDNARLVYNIHQDPSMAELFDLNADTGELITKKPMATYENKVFQFFVRVTDQGNPPLKSHVPVEIMVLGRNDKPPRYPQEEKLFIVDENEQVGTIVATVRAEGPPGITYSLVPGYTNATNEPPTFTITSRGGLQLRRRLDRETTPMYSLTVRAQTDGSPPLVDHMRITVQIRDVNDNPPRFSCSPYEVTVPEDAPAQHQLIQLQASDKDKEVVPLRYALGPGTEELSSIFALSPDSGWVTLLTPLDREARSFYNLSVLVWDTPDSAGRNSDVSLTASTSVLITVTDVNDNAPTFQRGSGSGYATAVNEGALPGTVLLTLETEDVDSAVNSDVTFYITEGDHLDQFELYSTGELLVNRELDREVTSSYRLRIAATDGAHVSYTTVTVDVLDDNDNVPVCDKPVYQSVVNEDVTVNTMIVQVKATDADDPTTVNSKVTYSLKEEESYAGSFEIDSSSGVIRTAQLLDRETAPELRFIAVATDGGGLTCSASVIVLLKDVNDNIPVFPPGSLREAYNIKEDAKLHTLLTRVAATDADIGINSQVRYGLNQENPKVFEIDPDTGIISLVASLDREQNSHYELTVTAHNLIAPDLSSKATLWVDVLDVNDNPPEFERSNYLSAIEEFADIGTVVTQVQATSLDIGVNADILYSLVAGNEQGKFTIDAHTGKVMVAEPLDHELSSEYFLTVLATDQGSPPLTASTVLSVNITDVNDNSPRFSQGSYTQHVSEAATVGTEIFRVMATDSDSPQNAKITYSIFDGDSTNRFIIDPHLGIMQVNAPLDREKTASYSLVIQAHDSGVPVLSSTAVINIIVDDANDNPPSFSQHIYRGLVQEGRRTGIEILTVSVTDVDLPENGRPFHFEIVEGNKNGEFHIDSSGLISTAGKLSKHVKDIYNLTVRAHDSGEPSLSSDAIVEIAVVNDSLHAPEVKDMSINIRSCSDNFFGGVIGRVKARDLDPYDKIVFTIVSPNSHLFDIHRFDGRLIALTGLDAGHYVVNASVSDGKFTSYAKVDVHVVCTSKEMLASAVTIQFDNLSEEQFYSNFRDDFRRVLKHELGVRTRDVEIINVQPSSESLEGMDHVLPASALSSLSSKKHRSKRSSGQFDGHRDSKSTSLDVLFAVRKSANSYYPRHVLKRKVKRVLGRIESKLGVAVADVFGDICEKDSCDVGSCIAKVEFDESTLVPVTANGASFVSARHRYIQKCVCLEGDCAEQVCGDTTCTANTVCQRNAFGDFVCQCPEGRTGHNCEDVVPLCSGNSCPIERPMTFAGKSYAKWRLRHSTKKRFSLRLRVRTRQTTAVLMYAKGKVDYSILKIERGSLVYKFDCGSGEGHVRIPVALSDGQWHTIKLERNGREAELSLDAAYTALGIAPGIHAILNVDTEELFFGAEVDVFPNGYHDIGHGFEGCMEDIRVFDIPLPFRGNNLMAQALEFEKVKFHCQDYPARFLPGGDGCSSSPCLNGGQCKPSGINAFKCTCPGEFRGRQCELNPDPCQQRPCLGGGRCEKDLEVPNSYLCHCPSNLMGSRCSYGSFCRPNPCLHEGTCVEGPNAPLCDCKPGFEGLYCEKTVNPCDSSPCHHGGNCHSMGSGAYFCNCTAEFTGKNCELTFLVPGRITSSSPITLYYILGGLAGLLFIVLIIVISLLYCRRHRRRREKNRLNQQRRAPSGLPEGSGGLQGLLSGSGCLNGDSSRHGDDDSVSCGGGGGMEGSSKDEKLRCKLSNPDLTEVIPSLPSQPPPVPTRPASYTPSTHDSFNALNNLDGVRDYGSAADELENSGTGPRGHIPDFYQYVEGYRNPIHSSSAHPMLRATPPPPLPHSRAGSESDSIQKQPWEFEYPNFLENYMEGDKKHHNKVASKQMPGLHSPHQSPVPSLSRRVRGHNQVVDTASISSLPVSESEDDFNAERGKKKGSLKTAAFLIQY</sequence>
<dbReference type="Pfam" id="PF00008">
    <property type="entry name" value="EGF"/>
    <property type="match status" value="1"/>
</dbReference>
<dbReference type="SMART" id="SM00179">
    <property type="entry name" value="EGF_CA"/>
    <property type="match status" value="5"/>
</dbReference>
<feature type="domain" description="Cadherin" evidence="18">
    <location>
        <begin position="182"/>
        <end position="278"/>
    </location>
</feature>
<dbReference type="GO" id="GO:0007156">
    <property type="term" value="P:homophilic cell adhesion via plasma membrane adhesion molecules"/>
    <property type="evidence" value="ECO:0007669"/>
    <property type="project" value="InterPro"/>
</dbReference>
<feature type="region of interest" description="Disordered" evidence="14">
    <location>
        <begin position="3035"/>
        <end position="3066"/>
    </location>
</feature>
<dbReference type="GO" id="GO:0009653">
    <property type="term" value="P:anatomical structure morphogenesis"/>
    <property type="evidence" value="ECO:0007669"/>
    <property type="project" value="UniProtKB-ARBA"/>
</dbReference>
<feature type="domain" description="Cadherin" evidence="18">
    <location>
        <begin position="1427"/>
        <end position="1539"/>
    </location>
</feature>
<feature type="domain" description="Cadherin" evidence="18">
    <location>
        <begin position="2066"/>
        <end position="2170"/>
    </location>
</feature>
<dbReference type="EMBL" id="BLXT01000208">
    <property type="protein sequence ID" value="GFN75010.1"/>
    <property type="molecule type" value="Genomic_DNA"/>
</dbReference>
<dbReference type="GO" id="GO:0005509">
    <property type="term" value="F:calcium ion binding"/>
    <property type="evidence" value="ECO:0007669"/>
    <property type="project" value="UniProtKB-UniRule"/>
</dbReference>
<evidence type="ECO:0000256" key="3">
    <source>
        <dbReference type="ARBA" id="ARBA00022692"/>
    </source>
</evidence>
<dbReference type="FunFam" id="2.60.40.60:FF:000092">
    <property type="entry name" value="Protocadherin 8"/>
    <property type="match status" value="1"/>
</dbReference>
<dbReference type="Proteomes" id="UP000735302">
    <property type="component" value="Unassembled WGS sequence"/>
</dbReference>
<feature type="domain" description="EGF-like" evidence="17">
    <location>
        <begin position="2688"/>
        <end position="2725"/>
    </location>
</feature>
<feature type="compositionally biased region" description="Polar residues" evidence="14">
    <location>
        <begin position="3119"/>
        <end position="3130"/>
    </location>
</feature>
<dbReference type="InterPro" id="IPR000742">
    <property type="entry name" value="EGF"/>
</dbReference>
<feature type="domain" description="Cadherin" evidence="18">
    <location>
        <begin position="901"/>
        <end position="1009"/>
    </location>
</feature>
<feature type="domain" description="EGF-like" evidence="17">
    <location>
        <begin position="2767"/>
        <end position="2803"/>
    </location>
</feature>
<dbReference type="Gene3D" id="2.60.40.60">
    <property type="entry name" value="Cadherins"/>
    <property type="match status" value="22"/>
</dbReference>
<gene>
    <name evidence="19" type="ORF">PoB_000151600</name>
</gene>
<feature type="transmembrane region" description="Helical" evidence="15">
    <location>
        <begin position="2859"/>
        <end position="2883"/>
    </location>
</feature>
<dbReference type="SMART" id="SM00282">
    <property type="entry name" value="LamG"/>
    <property type="match status" value="1"/>
</dbReference>
<name>A0AAV3XY67_9GAST</name>
<evidence type="ECO:0000313" key="20">
    <source>
        <dbReference type="Proteomes" id="UP000735302"/>
    </source>
</evidence>
<evidence type="ECO:0000256" key="15">
    <source>
        <dbReference type="SAM" id="Phobius"/>
    </source>
</evidence>
<feature type="domain" description="EGF-like" evidence="17">
    <location>
        <begin position="2805"/>
        <end position="2842"/>
    </location>
</feature>
<feature type="domain" description="Cadherin" evidence="18">
    <location>
        <begin position="510"/>
        <end position="595"/>
    </location>
</feature>
<dbReference type="FunFam" id="2.60.40.60:FF:000041">
    <property type="entry name" value="FAT atypical cadherin 1"/>
    <property type="match status" value="1"/>
</dbReference>
<evidence type="ECO:0000256" key="6">
    <source>
        <dbReference type="ARBA" id="ARBA00022837"/>
    </source>
</evidence>
<dbReference type="FunFam" id="2.60.40.60:FF:000059">
    <property type="entry name" value="FAT atypical cadherin 3"/>
    <property type="match status" value="1"/>
</dbReference>
<dbReference type="InterPro" id="IPR001881">
    <property type="entry name" value="EGF-like_Ca-bd_dom"/>
</dbReference>
<feature type="domain" description="Laminin G" evidence="16">
    <location>
        <begin position="2502"/>
        <end position="2678"/>
    </location>
</feature>
<feature type="domain" description="Cadherin" evidence="18">
    <location>
        <begin position="68"/>
        <end position="173"/>
    </location>
</feature>
<evidence type="ECO:0000256" key="4">
    <source>
        <dbReference type="ARBA" id="ARBA00022729"/>
    </source>
</evidence>
<dbReference type="InterPro" id="IPR002126">
    <property type="entry name" value="Cadherin-like_dom"/>
</dbReference>
<evidence type="ECO:0000256" key="14">
    <source>
        <dbReference type="SAM" id="MobiDB-lite"/>
    </source>
</evidence>
<comment type="caution">
    <text evidence="13">Lacks conserved residue(s) required for the propagation of feature annotation.</text>
</comment>
<accession>A0AAV3XY67</accession>
<feature type="domain" description="Cadherin" evidence="18">
    <location>
        <begin position="1217"/>
        <end position="1322"/>
    </location>
</feature>
<feature type="domain" description="Cadherin" evidence="18">
    <location>
        <begin position="1961"/>
        <end position="2065"/>
    </location>
</feature>
<dbReference type="InterPro" id="IPR013320">
    <property type="entry name" value="ConA-like_dom_sf"/>
</dbReference>
<feature type="domain" description="Cadherin" evidence="18">
    <location>
        <begin position="377"/>
        <end position="493"/>
    </location>
</feature>
<dbReference type="PANTHER" id="PTHR24026">
    <property type="entry name" value="FAT ATYPICAL CADHERIN-RELATED"/>
    <property type="match status" value="1"/>
</dbReference>
<evidence type="ECO:0000256" key="12">
    <source>
        <dbReference type="PROSITE-ProRule" id="PRU00043"/>
    </source>
</evidence>
<dbReference type="CDD" id="cd11304">
    <property type="entry name" value="Cadherin_repeat"/>
    <property type="match status" value="22"/>
</dbReference>
<feature type="domain" description="Cadherin" evidence="18">
    <location>
        <begin position="13"/>
        <end position="67"/>
    </location>
</feature>
<dbReference type="InterPro" id="IPR001791">
    <property type="entry name" value="Laminin_G"/>
</dbReference>
<dbReference type="SMART" id="SM00112">
    <property type="entry name" value="CA"/>
    <property type="match status" value="22"/>
</dbReference>
<reference evidence="19 20" key="1">
    <citation type="journal article" date="2021" name="Elife">
        <title>Chloroplast acquisition without the gene transfer in kleptoplastic sea slugs, Plakobranchus ocellatus.</title>
        <authorList>
            <person name="Maeda T."/>
            <person name="Takahashi S."/>
            <person name="Yoshida T."/>
            <person name="Shimamura S."/>
            <person name="Takaki Y."/>
            <person name="Nagai Y."/>
            <person name="Toyoda A."/>
            <person name="Suzuki Y."/>
            <person name="Arimoto A."/>
            <person name="Ishii H."/>
            <person name="Satoh N."/>
            <person name="Nishiyama T."/>
            <person name="Hasebe M."/>
            <person name="Maruyama T."/>
            <person name="Minagawa J."/>
            <person name="Obokata J."/>
            <person name="Shigenobu S."/>
        </authorList>
    </citation>
    <scope>NUCLEOTIDE SEQUENCE [LARGE SCALE GENOMIC DNA]</scope>
</reference>
<dbReference type="FunFam" id="2.60.40.60:FF:000033">
    <property type="entry name" value="FAT atypical cadherin 1"/>
    <property type="match status" value="1"/>
</dbReference>
<dbReference type="InterPro" id="IPR015919">
    <property type="entry name" value="Cadherin-like_sf"/>
</dbReference>
<keyword evidence="8 15" id="KW-1133">Transmembrane helix</keyword>
<feature type="domain" description="EGF-like" evidence="17">
    <location>
        <begin position="2451"/>
        <end position="2488"/>
    </location>
</feature>
<dbReference type="PRINTS" id="PR00205">
    <property type="entry name" value="CADHERIN"/>
</dbReference>
<dbReference type="PROSITE" id="PS50025">
    <property type="entry name" value="LAM_G_DOMAIN"/>
    <property type="match status" value="1"/>
</dbReference>
<evidence type="ECO:0000256" key="13">
    <source>
        <dbReference type="PROSITE-ProRule" id="PRU00076"/>
    </source>
</evidence>
<feature type="disulfide bond" evidence="13">
    <location>
        <begin position="2832"/>
        <end position="2841"/>
    </location>
</feature>
<protein>
    <submittedName>
        <fullName evidence="19">Fat cadherin</fullName>
    </submittedName>
</protein>
<keyword evidence="9 15" id="KW-0472">Membrane</keyword>
<dbReference type="PROSITE" id="PS01186">
    <property type="entry name" value="EGF_2"/>
    <property type="match status" value="1"/>
</dbReference>
<evidence type="ECO:0000256" key="10">
    <source>
        <dbReference type="ARBA" id="ARBA00023157"/>
    </source>
</evidence>
<dbReference type="Pfam" id="PF02210">
    <property type="entry name" value="Laminin_G_2"/>
    <property type="match status" value="1"/>
</dbReference>
<keyword evidence="6 12" id="KW-0106">Calcium</keyword>
<feature type="domain" description="Cadherin" evidence="18">
    <location>
        <begin position="1644"/>
        <end position="1749"/>
    </location>
</feature>
<dbReference type="PROSITE" id="PS00022">
    <property type="entry name" value="EGF_1"/>
    <property type="match status" value="5"/>
</dbReference>
<evidence type="ECO:0000259" key="18">
    <source>
        <dbReference type="PROSITE" id="PS50268"/>
    </source>
</evidence>
<feature type="domain" description="Cadherin" evidence="18">
    <location>
        <begin position="1010"/>
        <end position="1111"/>
    </location>
</feature>
<dbReference type="FunFam" id="2.60.40.60:FF:000051">
    <property type="entry name" value="FAT atypical cadherin 1"/>
    <property type="match status" value="1"/>
</dbReference>
<dbReference type="FunFam" id="2.60.40.60:FF:000053">
    <property type="entry name" value="FAT atypical cadherin 3"/>
    <property type="match status" value="1"/>
</dbReference>
<dbReference type="FunFam" id="2.60.40.60:FF:000032">
    <property type="entry name" value="FAT atypical cadherin 1"/>
    <property type="match status" value="1"/>
</dbReference>
<feature type="disulfide bond" evidence="13">
    <location>
        <begin position="2793"/>
        <end position="2802"/>
    </location>
</feature>
<dbReference type="Pfam" id="PF00028">
    <property type="entry name" value="Cadherin"/>
    <property type="match status" value="20"/>
</dbReference>
<evidence type="ECO:0000256" key="9">
    <source>
        <dbReference type="ARBA" id="ARBA00023136"/>
    </source>
</evidence>
<feature type="region of interest" description="Disordered" evidence="14">
    <location>
        <begin position="2923"/>
        <end position="2950"/>
    </location>
</feature>
<evidence type="ECO:0000256" key="11">
    <source>
        <dbReference type="ARBA" id="ARBA00023180"/>
    </source>
</evidence>
<comment type="subcellular location">
    <subcellularLocation>
        <location evidence="1">Membrane</location>
        <topology evidence="1">Single-pass type I membrane protein</topology>
    </subcellularLocation>
</comment>
<feature type="domain" description="Cadherin" evidence="18">
    <location>
        <begin position="1760"/>
        <end position="1855"/>
    </location>
</feature>
<dbReference type="CDD" id="cd00110">
    <property type="entry name" value="LamG"/>
    <property type="match status" value="1"/>
</dbReference>
<evidence type="ECO:0000256" key="8">
    <source>
        <dbReference type="ARBA" id="ARBA00022989"/>
    </source>
</evidence>
<keyword evidence="5" id="KW-0677">Repeat</keyword>
<feature type="domain" description="Cadherin" evidence="18">
    <location>
        <begin position="279"/>
        <end position="376"/>
    </location>
</feature>
<dbReference type="SMART" id="SM00181">
    <property type="entry name" value="EGF"/>
    <property type="match status" value="5"/>
</dbReference>
<keyword evidence="20" id="KW-1185">Reference proteome</keyword>
<comment type="caution">
    <text evidence="19">The sequence shown here is derived from an EMBL/GenBank/DDBJ whole genome shotgun (WGS) entry which is preliminary data.</text>
</comment>
<evidence type="ECO:0000259" key="16">
    <source>
        <dbReference type="PROSITE" id="PS50025"/>
    </source>
</evidence>
<dbReference type="SUPFAM" id="SSF49899">
    <property type="entry name" value="Concanavalin A-like lectins/glucanases"/>
    <property type="match status" value="1"/>
</dbReference>
<keyword evidence="11" id="KW-0325">Glycoprotein</keyword>
<evidence type="ECO:0000313" key="19">
    <source>
        <dbReference type="EMBL" id="GFN75010.1"/>
    </source>
</evidence>
<feature type="domain" description="Cadherin" evidence="18">
    <location>
        <begin position="596"/>
        <end position="697"/>
    </location>
</feature>
<dbReference type="SUPFAM" id="SSF57196">
    <property type="entry name" value="EGF/Laminin"/>
    <property type="match status" value="4"/>
</dbReference>
<feature type="region of interest" description="Disordered" evidence="14">
    <location>
        <begin position="2963"/>
        <end position="2984"/>
    </location>
</feature>
<feature type="domain" description="Cadherin" evidence="18">
    <location>
        <begin position="1856"/>
        <end position="1960"/>
    </location>
</feature>
<dbReference type="FunFam" id="2.60.40.60:FF:000021">
    <property type="entry name" value="FAT atypical cadherin 1"/>
    <property type="match status" value="2"/>
</dbReference>
<evidence type="ECO:0000256" key="1">
    <source>
        <dbReference type="ARBA" id="ARBA00004479"/>
    </source>
</evidence>
<organism evidence="19 20">
    <name type="scientific">Plakobranchus ocellatus</name>
    <dbReference type="NCBI Taxonomy" id="259542"/>
    <lineage>
        <taxon>Eukaryota</taxon>
        <taxon>Metazoa</taxon>
        <taxon>Spiralia</taxon>
        <taxon>Lophotrochozoa</taxon>
        <taxon>Mollusca</taxon>
        <taxon>Gastropoda</taxon>
        <taxon>Heterobranchia</taxon>
        <taxon>Euthyneura</taxon>
        <taxon>Panpulmonata</taxon>
        <taxon>Sacoglossa</taxon>
        <taxon>Placobranchoidea</taxon>
        <taxon>Plakobranchidae</taxon>
        <taxon>Plakobranchus</taxon>
    </lineage>
</organism>
<feature type="domain" description="EGF-like" evidence="17">
    <location>
        <begin position="2727"/>
        <end position="2766"/>
    </location>
</feature>
<dbReference type="Gene3D" id="2.10.25.10">
    <property type="entry name" value="Laminin"/>
    <property type="match status" value="4"/>
</dbReference>
<dbReference type="GO" id="GO:0005886">
    <property type="term" value="C:plasma membrane"/>
    <property type="evidence" value="ECO:0007669"/>
    <property type="project" value="UniProtKB-SubCell"/>
</dbReference>
<evidence type="ECO:0000256" key="2">
    <source>
        <dbReference type="ARBA" id="ARBA00022536"/>
    </source>
</evidence>
<keyword evidence="4" id="KW-0732">Signal</keyword>
<dbReference type="CDD" id="cd00054">
    <property type="entry name" value="EGF_CA"/>
    <property type="match status" value="5"/>
</dbReference>
<feature type="compositionally biased region" description="Low complexity" evidence="14">
    <location>
        <begin position="2895"/>
        <end position="2906"/>
    </location>
</feature>
<dbReference type="InterPro" id="IPR020894">
    <property type="entry name" value="Cadherin_CS"/>
</dbReference>
<keyword evidence="10 13" id="KW-1015">Disulfide bond</keyword>
<feature type="region of interest" description="Disordered" evidence="14">
    <location>
        <begin position="2328"/>
        <end position="2350"/>
    </location>
</feature>
<feature type="domain" description="Cadherin" evidence="18">
    <location>
        <begin position="800"/>
        <end position="900"/>
    </location>
</feature>
<feature type="domain" description="Cadherin" evidence="18">
    <location>
        <begin position="1112"/>
        <end position="1216"/>
    </location>
</feature>
<dbReference type="PROSITE" id="PS00232">
    <property type="entry name" value="CADHERIN_1"/>
    <property type="match status" value="9"/>
</dbReference>
<feature type="disulfide bond" evidence="13">
    <location>
        <begin position="2715"/>
        <end position="2724"/>
    </location>
</feature>
<keyword evidence="3 15" id="KW-0812">Transmembrane</keyword>
<keyword evidence="2 13" id="KW-0245">EGF-like domain</keyword>
<evidence type="ECO:0000256" key="7">
    <source>
        <dbReference type="ARBA" id="ARBA00022889"/>
    </source>
</evidence>
<feature type="domain" description="Cadherin" evidence="18">
    <location>
        <begin position="698"/>
        <end position="799"/>
    </location>
</feature>
<dbReference type="FunFam" id="2.60.40.60:FF:000013">
    <property type="entry name" value="Cadherin EGF LAG seven-pass G-type receptor"/>
    <property type="match status" value="3"/>
</dbReference>
<dbReference type="SUPFAM" id="SSF49313">
    <property type="entry name" value="Cadherin-like"/>
    <property type="match status" value="22"/>
</dbReference>
<dbReference type="Gene3D" id="2.60.120.200">
    <property type="match status" value="1"/>
</dbReference>